<comment type="cofactor">
    <cofactor evidence="1">
        <name>a divalent metal cation</name>
        <dbReference type="ChEBI" id="CHEBI:60240"/>
    </cofactor>
</comment>
<name>A0A811UVE7_CERCA</name>
<keyword evidence="2" id="KW-0479">Metal-binding</keyword>
<keyword evidence="5" id="KW-1185">Reference proteome</keyword>
<evidence type="ECO:0000313" key="4">
    <source>
        <dbReference type="EMBL" id="CAD7001965.1"/>
    </source>
</evidence>
<accession>A0A811UVE7</accession>
<evidence type="ECO:0000313" key="5">
    <source>
        <dbReference type="Proteomes" id="UP000606786"/>
    </source>
</evidence>
<dbReference type="OrthoDB" id="6509413at2759"/>
<evidence type="ECO:0000256" key="2">
    <source>
        <dbReference type="ARBA" id="ARBA00022723"/>
    </source>
</evidence>
<organism evidence="4 5">
    <name type="scientific">Ceratitis capitata</name>
    <name type="common">Mediterranean fruit fly</name>
    <name type="synonym">Tephritis capitata</name>
    <dbReference type="NCBI Taxonomy" id="7213"/>
    <lineage>
        <taxon>Eukaryota</taxon>
        <taxon>Metazoa</taxon>
        <taxon>Ecdysozoa</taxon>
        <taxon>Arthropoda</taxon>
        <taxon>Hexapoda</taxon>
        <taxon>Insecta</taxon>
        <taxon>Pterygota</taxon>
        <taxon>Neoptera</taxon>
        <taxon>Endopterygota</taxon>
        <taxon>Diptera</taxon>
        <taxon>Brachycera</taxon>
        <taxon>Muscomorpha</taxon>
        <taxon>Tephritoidea</taxon>
        <taxon>Tephritidae</taxon>
        <taxon>Ceratitis</taxon>
        <taxon>Ceratitis</taxon>
    </lineage>
</organism>
<proteinExistence type="predicted"/>
<dbReference type="EMBL" id="CAJHJT010000023">
    <property type="protein sequence ID" value="CAD7001965.1"/>
    <property type="molecule type" value="Genomic_DNA"/>
</dbReference>
<feature type="domain" description="DDE Tnp4" evidence="3">
    <location>
        <begin position="1"/>
        <end position="42"/>
    </location>
</feature>
<dbReference type="GO" id="GO:0046872">
    <property type="term" value="F:metal ion binding"/>
    <property type="evidence" value="ECO:0007669"/>
    <property type="project" value="UniProtKB-KW"/>
</dbReference>
<dbReference type="Proteomes" id="UP000606786">
    <property type="component" value="Unassembled WGS sequence"/>
</dbReference>
<comment type="caution">
    <text evidence="4">The sequence shown here is derived from an EMBL/GenBank/DDBJ whole genome shotgun (WGS) entry which is preliminary data.</text>
</comment>
<gene>
    <name evidence="4" type="ORF">CCAP1982_LOCUS10452</name>
</gene>
<dbReference type="InterPro" id="IPR027806">
    <property type="entry name" value="HARBI1_dom"/>
</dbReference>
<protein>
    <submittedName>
        <fullName evidence="4">(Mediterranean fruit fly) hypothetical protein</fullName>
    </submittedName>
</protein>
<evidence type="ECO:0000259" key="3">
    <source>
        <dbReference type="Pfam" id="PF13359"/>
    </source>
</evidence>
<evidence type="ECO:0000256" key="1">
    <source>
        <dbReference type="ARBA" id="ARBA00001968"/>
    </source>
</evidence>
<dbReference type="AlphaFoldDB" id="A0A811UVE7"/>
<reference evidence="4" key="1">
    <citation type="submission" date="2020-11" db="EMBL/GenBank/DDBJ databases">
        <authorList>
            <person name="Whitehead M."/>
        </authorList>
    </citation>
    <scope>NUCLEOTIDE SEQUENCE</scope>
    <source>
        <strain evidence="4">EGII</strain>
    </source>
</reference>
<dbReference type="Pfam" id="PF13359">
    <property type="entry name" value="DDE_Tnp_4"/>
    <property type="match status" value="1"/>
</dbReference>
<sequence>MHVMAICDHNMVITYVDARHPGANHDAFIWKHSTAEQMLNSDFNNVKINSLLLGMKFALQMFKSYKCVLRIA</sequence>